<accession>A0ABQ3ZSQ3</accession>
<keyword evidence="1" id="KW-1133">Transmembrane helix</keyword>
<sequence length="145" mass="16395">MLLPKLCLPPQAWTISRRSYLYLGAVGYELVVAFAVGAHYAFLAFGIFGGFLAWRWPRLIWVQVIAALWLLVIVVAKLKCPLTWLEDRGREGLGKPALEGGFLDNHAAGVFYPHGYEWVAQIVVAVLILTSWTGFALLQRRRRLR</sequence>
<evidence type="ECO:0000313" key="3">
    <source>
        <dbReference type="Proteomes" id="UP000603200"/>
    </source>
</evidence>
<keyword evidence="3" id="KW-1185">Reference proteome</keyword>
<organism evidence="2 3">
    <name type="scientific">Winogradskya humida</name>
    <dbReference type="NCBI Taxonomy" id="113566"/>
    <lineage>
        <taxon>Bacteria</taxon>
        <taxon>Bacillati</taxon>
        <taxon>Actinomycetota</taxon>
        <taxon>Actinomycetes</taxon>
        <taxon>Micromonosporales</taxon>
        <taxon>Micromonosporaceae</taxon>
        <taxon>Winogradskya</taxon>
    </lineage>
</organism>
<proteinExistence type="predicted"/>
<name>A0ABQ3ZSQ3_9ACTN</name>
<dbReference type="EMBL" id="BOMN01000057">
    <property type="protein sequence ID" value="GIE21594.1"/>
    <property type="molecule type" value="Genomic_DNA"/>
</dbReference>
<dbReference type="InterPro" id="IPR021218">
    <property type="entry name" value="DUF2784"/>
</dbReference>
<evidence type="ECO:0008006" key="4">
    <source>
        <dbReference type="Google" id="ProtNLM"/>
    </source>
</evidence>
<protein>
    <recommendedName>
        <fullName evidence="4">DUF2784 domain-containing protein</fullName>
    </recommendedName>
</protein>
<gene>
    <name evidence="2" type="ORF">Ahu01nite_046960</name>
</gene>
<dbReference type="Pfam" id="PF10861">
    <property type="entry name" value="DUF2784"/>
    <property type="match status" value="1"/>
</dbReference>
<keyword evidence="1" id="KW-0472">Membrane</keyword>
<reference evidence="2 3" key="1">
    <citation type="submission" date="2021-01" db="EMBL/GenBank/DDBJ databases">
        <title>Whole genome shotgun sequence of Actinoplanes humidus NBRC 14915.</title>
        <authorList>
            <person name="Komaki H."/>
            <person name="Tamura T."/>
        </authorList>
    </citation>
    <scope>NUCLEOTIDE SEQUENCE [LARGE SCALE GENOMIC DNA]</scope>
    <source>
        <strain evidence="2 3">NBRC 14915</strain>
    </source>
</reference>
<feature type="transmembrane region" description="Helical" evidence="1">
    <location>
        <begin position="20"/>
        <end position="47"/>
    </location>
</feature>
<evidence type="ECO:0000313" key="2">
    <source>
        <dbReference type="EMBL" id="GIE21594.1"/>
    </source>
</evidence>
<comment type="caution">
    <text evidence="2">The sequence shown here is derived from an EMBL/GenBank/DDBJ whole genome shotgun (WGS) entry which is preliminary data.</text>
</comment>
<evidence type="ECO:0000256" key="1">
    <source>
        <dbReference type="SAM" id="Phobius"/>
    </source>
</evidence>
<keyword evidence="1" id="KW-0812">Transmembrane</keyword>
<feature type="transmembrane region" description="Helical" evidence="1">
    <location>
        <begin position="118"/>
        <end position="138"/>
    </location>
</feature>
<feature type="transmembrane region" description="Helical" evidence="1">
    <location>
        <begin position="59"/>
        <end position="78"/>
    </location>
</feature>
<dbReference type="Proteomes" id="UP000603200">
    <property type="component" value="Unassembled WGS sequence"/>
</dbReference>